<reference evidence="10 11" key="1">
    <citation type="journal article" date="2014" name="Genome Announc.">
        <title>Complete Genome Sequence of Amino Acid-Utilizing Eubacterium acidaminophilum al-2 (DSM 3953).</title>
        <authorList>
            <person name="Poehlein A."/>
            <person name="Andreesen J.R."/>
            <person name="Daniel R."/>
        </authorList>
    </citation>
    <scope>NUCLEOTIDE SEQUENCE [LARGE SCALE GENOMIC DNA]</scope>
    <source>
        <strain evidence="10 11">DSM 3953</strain>
    </source>
</reference>
<comment type="similarity">
    <text evidence="2 7">Belongs to the glucose-6-phosphate dehydrogenase family.</text>
</comment>
<dbReference type="Gene3D" id="3.40.50.720">
    <property type="entry name" value="NAD(P)-binding Rossmann-like Domain"/>
    <property type="match status" value="1"/>
</dbReference>
<dbReference type="GO" id="GO:0009051">
    <property type="term" value="P:pentose-phosphate shunt, oxidative branch"/>
    <property type="evidence" value="ECO:0007669"/>
    <property type="project" value="TreeGrafter"/>
</dbReference>
<dbReference type="InterPro" id="IPR019796">
    <property type="entry name" value="G6P_DH_AS"/>
</dbReference>
<dbReference type="UniPathway" id="UPA00115">
    <property type="reaction ID" value="UER00408"/>
</dbReference>
<evidence type="ECO:0000259" key="9">
    <source>
        <dbReference type="Pfam" id="PF02781"/>
    </source>
</evidence>
<keyword evidence="4 7" id="KW-0521">NADP</keyword>
<feature type="binding site" evidence="7">
    <location>
        <position position="168"/>
    </location>
    <ligand>
        <name>substrate</name>
    </ligand>
</feature>
<dbReference type="Pfam" id="PF00479">
    <property type="entry name" value="G6PD_N"/>
    <property type="match status" value="1"/>
</dbReference>
<dbReference type="KEGG" id="eac:EAL2_c19150"/>
<evidence type="ECO:0000256" key="7">
    <source>
        <dbReference type="HAMAP-Rule" id="MF_00966"/>
    </source>
</evidence>
<dbReference type="Pfam" id="PF02781">
    <property type="entry name" value="G6PD_C"/>
    <property type="match status" value="1"/>
</dbReference>
<dbReference type="GO" id="GO:0006006">
    <property type="term" value="P:glucose metabolic process"/>
    <property type="evidence" value="ECO:0007669"/>
    <property type="project" value="UniProtKB-KW"/>
</dbReference>
<feature type="active site" description="Proton acceptor" evidence="7">
    <location>
        <position position="226"/>
    </location>
</feature>
<feature type="binding site" evidence="7">
    <location>
        <position position="202"/>
    </location>
    <ligand>
        <name>substrate</name>
    </ligand>
</feature>
<dbReference type="InterPro" id="IPR036291">
    <property type="entry name" value="NAD(P)-bd_dom_sf"/>
</dbReference>
<dbReference type="InterPro" id="IPR001282">
    <property type="entry name" value="G6P_DH"/>
</dbReference>
<dbReference type="Gene3D" id="3.30.360.10">
    <property type="entry name" value="Dihydrodipicolinate Reductase, domain 2"/>
    <property type="match status" value="1"/>
</dbReference>
<comment type="caution">
    <text evidence="7">Lacks conserved residue(s) required for the propagation of feature annotation.</text>
</comment>
<keyword evidence="3 7" id="KW-0313">Glucose metabolism</keyword>
<dbReference type="InterPro" id="IPR022675">
    <property type="entry name" value="G6P_DH_C"/>
</dbReference>
<evidence type="ECO:0000256" key="5">
    <source>
        <dbReference type="ARBA" id="ARBA00023002"/>
    </source>
</evidence>
<keyword evidence="5 7" id="KW-0560">Oxidoreductase</keyword>
<evidence type="ECO:0000256" key="1">
    <source>
        <dbReference type="ARBA" id="ARBA00004937"/>
    </source>
</evidence>
<organism evidence="10 11">
    <name type="scientific">Peptoclostridium acidaminophilum DSM 3953</name>
    <dbReference type="NCBI Taxonomy" id="1286171"/>
    <lineage>
        <taxon>Bacteria</taxon>
        <taxon>Bacillati</taxon>
        <taxon>Bacillota</taxon>
        <taxon>Clostridia</taxon>
        <taxon>Peptostreptococcales</taxon>
        <taxon>Peptoclostridiaceae</taxon>
        <taxon>Peptoclostridium</taxon>
    </lineage>
</organism>
<feature type="binding site" evidence="7">
    <location>
        <position position="134"/>
    </location>
    <ligand>
        <name>NADP(+)</name>
        <dbReference type="ChEBI" id="CHEBI:58349"/>
    </ligand>
</feature>
<protein>
    <recommendedName>
        <fullName evidence="7">Glucose-6-phosphate 1-dehydrogenase</fullName>
        <shortName evidence="7">G6PD</shortName>
        <ecNumber evidence="7">1.1.1.49</ecNumber>
    </recommendedName>
</protein>
<dbReference type="PANTHER" id="PTHR23429:SF0">
    <property type="entry name" value="GLUCOSE-6-PHOSPHATE 1-DEHYDROGENASE"/>
    <property type="match status" value="1"/>
</dbReference>
<dbReference type="InterPro" id="IPR022674">
    <property type="entry name" value="G6P_DH_NAD-bd"/>
</dbReference>
<feature type="binding site" evidence="7">
    <location>
        <position position="326"/>
    </location>
    <ligand>
        <name>substrate</name>
    </ligand>
</feature>
<comment type="catalytic activity">
    <reaction evidence="7">
        <text>D-glucose 6-phosphate + NADP(+) = 6-phospho-D-glucono-1,5-lactone + NADPH + H(+)</text>
        <dbReference type="Rhea" id="RHEA:15841"/>
        <dbReference type="ChEBI" id="CHEBI:15378"/>
        <dbReference type="ChEBI" id="CHEBI:57783"/>
        <dbReference type="ChEBI" id="CHEBI:57955"/>
        <dbReference type="ChEBI" id="CHEBI:58349"/>
        <dbReference type="ChEBI" id="CHEBI:61548"/>
        <dbReference type="EC" id="1.1.1.49"/>
    </reaction>
</comment>
<dbReference type="PROSITE" id="PS00069">
    <property type="entry name" value="G6P_DEHYDROGENASE"/>
    <property type="match status" value="1"/>
</dbReference>
<evidence type="ECO:0000259" key="8">
    <source>
        <dbReference type="Pfam" id="PF00479"/>
    </source>
</evidence>
<evidence type="ECO:0000256" key="4">
    <source>
        <dbReference type="ARBA" id="ARBA00022857"/>
    </source>
</evidence>
<dbReference type="NCBIfam" id="TIGR00871">
    <property type="entry name" value="zwf"/>
    <property type="match status" value="1"/>
</dbReference>
<comment type="pathway">
    <text evidence="1 7">Carbohydrate degradation; pentose phosphate pathway; D-ribulose 5-phosphate from D-glucose 6-phosphate (oxidative stage): step 1/3.</text>
</comment>
<keyword evidence="11" id="KW-1185">Reference proteome</keyword>
<feature type="binding site" evidence="7">
    <location>
        <position position="221"/>
    </location>
    <ligand>
        <name>substrate</name>
    </ligand>
</feature>
<dbReference type="GO" id="GO:0050661">
    <property type="term" value="F:NADP binding"/>
    <property type="evidence" value="ECO:0007669"/>
    <property type="project" value="UniProtKB-UniRule"/>
</dbReference>
<dbReference type="GO" id="GO:0004345">
    <property type="term" value="F:glucose-6-phosphate dehydrogenase activity"/>
    <property type="evidence" value="ECO:0007669"/>
    <property type="project" value="UniProtKB-UniRule"/>
</dbReference>
<feature type="domain" description="Glucose-6-phosphate dehydrogenase C-terminal" evidence="9">
    <location>
        <begin position="175"/>
        <end position="472"/>
    </location>
</feature>
<evidence type="ECO:0000313" key="10">
    <source>
        <dbReference type="EMBL" id="AHM57196.1"/>
    </source>
</evidence>
<evidence type="ECO:0000256" key="2">
    <source>
        <dbReference type="ARBA" id="ARBA00009975"/>
    </source>
</evidence>
<dbReference type="EMBL" id="CP007452">
    <property type="protein sequence ID" value="AHM57196.1"/>
    <property type="molecule type" value="Genomic_DNA"/>
</dbReference>
<dbReference type="SUPFAM" id="SSF55347">
    <property type="entry name" value="Glyceraldehyde-3-phosphate dehydrogenase-like, C-terminal domain"/>
    <property type="match status" value="1"/>
</dbReference>
<feature type="domain" description="Glucose-6-phosphate dehydrogenase NAD-binding" evidence="8">
    <location>
        <begin position="2"/>
        <end position="173"/>
    </location>
</feature>
<name>W8U8L4_PEPAC</name>
<accession>W8U8L4</accession>
<dbReference type="AlphaFoldDB" id="W8U8L4"/>
<feature type="binding site" evidence="7">
    <location>
        <position position="164"/>
    </location>
    <ligand>
        <name>substrate</name>
    </ligand>
</feature>
<dbReference type="HAMAP" id="MF_00966">
    <property type="entry name" value="G6PD"/>
    <property type="match status" value="1"/>
</dbReference>
<dbReference type="GO" id="GO:0005829">
    <property type="term" value="C:cytosol"/>
    <property type="evidence" value="ECO:0007669"/>
    <property type="project" value="TreeGrafter"/>
</dbReference>
<evidence type="ECO:0000256" key="6">
    <source>
        <dbReference type="ARBA" id="ARBA00023277"/>
    </source>
</evidence>
<dbReference type="PRINTS" id="PR00079">
    <property type="entry name" value="G6PDHDRGNASE"/>
</dbReference>
<evidence type="ECO:0000256" key="3">
    <source>
        <dbReference type="ARBA" id="ARBA00022526"/>
    </source>
</evidence>
<dbReference type="SUPFAM" id="SSF51735">
    <property type="entry name" value="NAD(P)-binding Rossmann-fold domains"/>
    <property type="match status" value="1"/>
</dbReference>
<dbReference type="STRING" id="1286171.EAL2_c19150"/>
<sequence>MKKLLPAQYNLEFENMLPEGLAIFAAARGDVAQAEFKIAAKNSVSKYSRFGYDEQTWARFESRLNYRRLGFEDIEDYRKLESELEGLEKLHGKPVGRVYYLAASPEYFSSIVKNLRDSGMSRGEGSYRRLVIEKPFGSSLASARRLNREIRSAFPEESIYRIDHYLGKEMIQNIMSIRFANAIFEPVWNSRHIDNIQISILEDTGIEGRGEYYENSGALRDMVQNHIVQLMSLVMMERPKSLDPEAIRDQKVKIIKKISGITPEDIDKNLIIGQYAEGVIDGENIAGYRHESEVAEDSATETFAALKLNVSNARWKGVSVYVRTGKRLNERLVGIVVEFKDFSSIYGLEAYRGLAPNLLIIKIYPEEGISLQFNMKKPGSFDKIVPFSMSYCKSCEFRKFTPEAYERLIHDVLEGDSTLYARWDEIERAWMLIDSILDCKVRKRENLHLYSAGSSGPKEADRLLEKDGRHWW</sequence>
<keyword evidence="6 7" id="KW-0119">Carbohydrate metabolism</keyword>
<dbReference type="PATRIC" id="fig|1286171.3.peg.1864"/>
<evidence type="ECO:0000313" key="11">
    <source>
        <dbReference type="Proteomes" id="UP000019591"/>
    </source>
</evidence>
<comment type="function">
    <text evidence="7">Catalyzes the oxidation of glucose 6-phosphate to 6-phosphogluconolactone.</text>
</comment>
<dbReference type="Proteomes" id="UP000019591">
    <property type="component" value="Chromosome"/>
</dbReference>
<proteinExistence type="inferred from homology"/>
<dbReference type="PANTHER" id="PTHR23429">
    <property type="entry name" value="GLUCOSE-6-PHOSPHATE 1-DEHYDROGENASE G6PD"/>
    <property type="match status" value="1"/>
</dbReference>
<dbReference type="EC" id="1.1.1.49" evidence="7"/>
<dbReference type="eggNOG" id="COG0364">
    <property type="taxonomic scope" value="Bacteria"/>
</dbReference>
<dbReference type="HOGENOM" id="CLU_013524_5_0_9"/>
<gene>
    <name evidence="10" type="primary">zwf2</name>
    <name evidence="7" type="synonym">zwf</name>
    <name evidence="10" type="ORF">EAL2_c19150</name>
</gene>
<feature type="binding site" evidence="7">
    <location>
        <position position="28"/>
    </location>
    <ligand>
        <name>NADP(+)</name>
        <dbReference type="ChEBI" id="CHEBI:58349"/>
    </ligand>
</feature>
<dbReference type="PIRSF" id="PIRSF000110">
    <property type="entry name" value="G6PD"/>
    <property type="match status" value="1"/>
</dbReference>